<evidence type="ECO:0000313" key="2">
    <source>
        <dbReference type="Proteomes" id="UP000689195"/>
    </source>
</evidence>
<dbReference type="Proteomes" id="UP000689195">
    <property type="component" value="Unassembled WGS sequence"/>
</dbReference>
<dbReference type="SMART" id="SM00639">
    <property type="entry name" value="PSA"/>
    <property type="match status" value="6"/>
</dbReference>
<reference evidence="1" key="1">
    <citation type="submission" date="2021-01" db="EMBL/GenBank/DDBJ databases">
        <authorList>
            <consortium name="Genoscope - CEA"/>
            <person name="William W."/>
        </authorList>
    </citation>
    <scope>NUCLEOTIDE SEQUENCE</scope>
</reference>
<comment type="caution">
    <text evidence="1">The sequence shown here is derived from an EMBL/GenBank/DDBJ whole genome shotgun (WGS) entry which is preliminary data.</text>
</comment>
<gene>
    <name evidence="1" type="ORF">PPENT_87.1.T1160025</name>
</gene>
<evidence type="ECO:0000313" key="1">
    <source>
        <dbReference type="EMBL" id="CAD8197619.1"/>
    </source>
</evidence>
<sequence>MVLTQQVQHSNNCNDFGQLKSRNDCEQEITVTGTCEWIAASGTTPAKCQKKTTVDPVSSFKPYCKLIEKPETNCAKTLDCAYVDLKCTHFTGCQAYVKTTTTDCQAISYFCVSDGNACIQAKECKEYTQQQCESIPSVSGKLKCKWDTNSGACRDYVCSEADTILNTDEKCSACSDNDCKAYQKGCITKGKGCVLATTKQLCSTHSGDIEEFQIHKIITLFVLDIFDQMEFVNVMLVVLSAEQENVKMAHSILMNFVNNTKVLVRQMVKLRFLIVSTEAFCLPKVCNQAPDKTTTDDACNKYQIGCVTTGKGCVTKTNLKSCTTYDGDATSCQSRVGSEGKCTLKTGTKCVAKDCTQATTNLNTNPLCANFFTNCVTTGSGCVSQTSCDLIVKQQSCDGANNCSWQPICTSNSNCSEFMKKSIFLANQARVSTFDKIDENGNPLYIFVSKKCDVTGAYYNTDANCAAELSTCISNRVEACITKYECSQLSGTQSISLSYPGYCTNFINSYQYYSSPCVQRKCSHNTEATDNATCASFLPGCNSNGKGCVDYTTPCKSMKGTQETCNKISIMEMEDVLIQKPTTQLVQVIQVFQHFVNLLLLEVIVLNIVLEHLHQLHLLLELVLTDNRTATKDEDCESFMSGCIAKSDGGCIIDNQDHILNNQELLTSCPNFSGGLQVSSVWTKVACTKYDACQDRFCSDKTSPQSAQDCLDPKSTCRFFKAESACNYAADFISYSLPDTATTDQQKFDYCTSIKDNVGILCGYTSGATKCSANNF</sequence>
<keyword evidence="2" id="KW-1185">Reference proteome</keyword>
<dbReference type="InterPro" id="IPR002895">
    <property type="entry name" value="Paramecium_SA"/>
</dbReference>
<proteinExistence type="predicted"/>
<dbReference type="AlphaFoldDB" id="A0A8S1X992"/>
<dbReference type="Pfam" id="PF01508">
    <property type="entry name" value="Paramecium_SA"/>
    <property type="match status" value="3"/>
</dbReference>
<name>A0A8S1X992_9CILI</name>
<organism evidence="1 2">
    <name type="scientific">Paramecium pentaurelia</name>
    <dbReference type="NCBI Taxonomy" id="43138"/>
    <lineage>
        <taxon>Eukaryota</taxon>
        <taxon>Sar</taxon>
        <taxon>Alveolata</taxon>
        <taxon>Ciliophora</taxon>
        <taxon>Intramacronucleata</taxon>
        <taxon>Oligohymenophorea</taxon>
        <taxon>Peniculida</taxon>
        <taxon>Parameciidae</taxon>
        <taxon>Paramecium</taxon>
    </lineage>
</organism>
<protein>
    <submittedName>
        <fullName evidence="1">Uncharacterized protein</fullName>
    </submittedName>
</protein>
<dbReference type="EMBL" id="CAJJDO010000116">
    <property type="protein sequence ID" value="CAD8197619.1"/>
    <property type="molecule type" value="Genomic_DNA"/>
</dbReference>
<accession>A0A8S1X992</accession>